<dbReference type="EMBL" id="QXDJ01000009">
    <property type="protein sequence ID" value="RII32134.1"/>
    <property type="molecule type" value="Genomic_DNA"/>
</dbReference>
<dbReference type="RefSeq" id="WP_119368209.1">
    <property type="nucleotide sequence ID" value="NZ_QXDJ01000009.1"/>
</dbReference>
<comment type="caution">
    <text evidence="1">The sequence shown here is derived from an EMBL/GenBank/DDBJ whole genome shotgun (WGS) entry which is preliminary data.</text>
</comment>
<name>A0A399IGV9_9CLOT</name>
<organism evidence="1 2">
    <name type="scientific">Clostridium chromiireducens</name>
    <dbReference type="NCBI Taxonomy" id="225345"/>
    <lineage>
        <taxon>Bacteria</taxon>
        <taxon>Bacillati</taxon>
        <taxon>Bacillota</taxon>
        <taxon>Clostridia</taxon>
        <taxon>Eubacteriales</taxon>
        <taxon>Clostridiaceae</taxon>
        <taxon>Clostridium</taxon>
    </lineage>
</organism>
<proteinExistence type="predicted"/>
<reference evidence="1 2" key="1">
    <citation type="submission" date="2018-08" db="EMBL/GenBank/DDBJ databases">
        <title>Genome of Clostridium chromiireducens C1, DSM12136.</title>
        <authorList>
            <person name="Xing M."/>
            <person name="Wei Y."/>
            <person name="Ang E.L."/>
            <person name="Zhao H."/>
            <person name="Zhang Y."/>
        </authorList>
    </citation>
    <scope>NUCLEOTIDE SEQUENCE [LARGE SCALE GENOMIC DNA]</scope>
    <source>
        <strain evidence="1 2">C1</strain>
    </source>
</reference>
<dbReference type="AlphaFoldDB" id="A0A399IGV9"/>
<sequence length="83" mass="9709">MDYLEKKTAQEVPYQEQLENIYPIQSTIINKVNDGIAVINGDTIIDASQAIRLEIRINDNRYNKNQVYESVKIACQKLLEYFR</sequence>
<dbReference type="Proteomes" id="UP000265930">
    <property type="component" value="Unassembled WGS sequence"/>
</dbReference>
<gene>
    <name evidence="1" type="ORF">D2A34_24760</name>
</gene>
<evidence type="ECO:0000313" key="1">
    <source>
        <dbReference type="EMBL" id="RII32134.1"/>
    </source>
</evidence>
<evidence type="ECO:0000313" key="2">
    <source>
        <dbReference type="Proteomes" id="UP000265930"/>
    </source>
</evidence>
<protein>
    <submittedName>
        <fullName evidence="1">Uncharacterized protein</fullName>
    </submittedName>
</protein>
<accession>A0A399IGV9</accession>